<dbReference type="PANTHER" id="PTHR37477:SF1">
    <property type="entry name" value="COBALT-PRECORRIN-5A HYDROLASE"/>
    <property type="match status" value="1"/>
</dbReference>
<evidence type="ECO:0000313" key="4">
    <source>
        <dbReference type="Proteomes" id="UP001063350"/>
    </source>
</evidence>
<feature type="domain" description="Cobalamin synthesis G N-terminal" evidence="2">
    <location>
        <begin position="50"/>
        <end position="124"/>
    </location>
</feature>
<protein>
    <submittedName>
        <fullName evidence="3">Cobalamin (Vitamin B12) biosynthesis CbiG protein</fullName>
    </submittedName>
</protein>
<feature type="domain" description="CobE/GbiG C-terminal" evidence="1">
    <location>
        <begin position="207"/>
        <end position="324"/>
    </location>
</feature>
<dbReference type="Gene3D" id="3.40.50.11220">
    <property type="match status" value="1"/>
</dbReference>
<dbReference type="Pfam" id="PF11760">
    <property type="entry name" value="CbiG_N"/>
    <property type="match status" value="1"/>
</dbReference>
<dbReference type="KEGG" id="ddu:GF1_26050"/>
<reference evidence="3" key="1">
    <citation type="submission" date="2020-12" db="EMBL/GenBank/DDBJ databases">
        <title>Desulfobium dissulfuricans gen. nov., sp. nov., a novel mesophilic, sulfate-reducing bacterium isolated from a deep-sea hydrothermal vent.</title>
        <authorList>
            <person name="Hashimoto Y."/>
            <person name="Tame A."/>
            <person name="Sawayama S."/>
            <person name="Miyazaki J."/>
            <person name="Takai K."/>
            <person name="Nakagawa S."/>
        </authorList>
    </citation>
    <scope>NUCLEOTIDE SEQUENCE</scope>
    <source>
        <strain evidence="3">GF1</strain>
    </source>
</reference>
<organism evidence="3 4">
    <name type="scientific">Desulfolithobacter dissulfuricans</name>
    <dbReference type="NCBI Taxonomy" id="2795293"/>
    <lineage>
        <taxon>Bacteria</taxon>
        <taxon>Pseudomonadati</taxon>
        <taxon>Thermodesulfobacteriota</taxon>
        <taxon>Desulfobulbia</taxon>
        <taxon>Desulfobulbales</taxon>
        <taxon>Desulfobulbaceae</taxon>
        <taxon>Desulfolithobacter</taxon>
    </lineage>
</organism>
<keyword evidence="4" id="KW-1185">Reference proteome</keyword>
<dbReference type="InterPro" id="IPR052553">
    <property type="entry name" value="CbiG_hydrolase"/>
</dbReference>
<dbReference type="EMBL" id="AP024233">
    <property type="protein sequence ID" value="BCO10229.1"/>
    <property type="molecule type" value="Genomic_DNA"/>
</dbReference>
<dbReference type="RefSeq" id="WP_267926965.1">
    <property type="nucleotide sequence ID" value="NZ_AP024233.1"/>
</dbReference>
<name>A0A915U2N5_9BACT</name>
<evidence type="ECO:0000259" key="2">
    <source>
        <dbReference type="Pfam" id="PF11760"/>
    </source>
</evidence>
<accession>A0A915U2N5</accession>
<dbReference type="GO" id="GO:0009236">
    <property type="term" value="P:cobalamin biosynthetic process"/>
    <property type="evidence" value="ECO:0007669"/>
    <property type="project" value="InterPro"/>
</dbReference>
<dbReference type="Gene3D" id="3.30.420.180">
    <property type="entry name" value="CobE/GbiG C-terminal domain"/>
    <property type="match status" value="1"/>
</dbReference>
<sequence length="329" mass="35456">MRTAVLAITQGGREKGEQLARSLEQADFFFCRGRLRETFARVWKESVEDRRYDALICIMATGIVVRTIGPLLHDKQTDPAVVVCDEAGRFAISLVSGHLGGANSLAEQVADILGGQAVITTASDVLGKTPLDLWIREQGFVVPDRKGLTRIMGRLVNGATIRIWSEIPLPDLPPDMEKIDDPGQADLLVTCRTDVTARGLLLHPKILVAGIGCNRDTPAREIEQALAEACAANNLALPSIARLASIDLKQDEAGLLEFARTSDYPLVFFNRDQLNCVDNVSSSAAVLKATGAKGVAEPAAILAAGNGRLLVRKMKWPNVTVAIAMPFIP</sequence>
<dbReference type="Pfam" id="PF01890">
    <property type="entry name" value="CbiG_C"/>
    <property type="match status" value="1"/>
</dbReference>
<proteinExistence type="predicted"/>
<dbReference type="Proteomes" id="UP001063350">
    <property type="component" value="Chromosome"/>
</dbReference>
<dbReference type="InterPro" id="IPR002750">
    <property type="entry name" value="CobE/GbiG_C"/>
</dbReference>
<dbReference type="InterPro" id="IPR021744">
    <property type="entry name" value="CbiG_N"/>
</dbReference>
<dbReference type="InterPro" id="IPR038029">
    <property type="entry name" value="GbiG_N_sf"/>
</dbReference>
<dbReference type="PANTHER" id="PTHR37477">
    <property type="entry name" value="COBALT-PRECORRIN-5A HYDROLASE"/>
    <property type="match status" value="1"/>
</dbReference>
<evidence type="ECO:0000313" key="3">
    <source>
        <dbReference type="EMBL" id="BCO10229.1"/>
    </source>
</evidence>
<dbReference type="SUPFAM" id="SSF159664">
    <property type="entry name" value="CobE/GbiG C-terminal domain-like"/>
    <property type="match status" value="1"/>
</dbReference>
<gene>
    <name evidence="3" type="ORF">GF1_26050</name>
</gene>
<evidence type="ECO:0000259" key="1">
    <source>
        <dbReference type="Pfam" id="PF01890"/>
    </source>
</evidence>
<dbReference type="AlphaFoldDB" id="A0A915U2N5"/>
<dbReference type="SUPFAM" id="SSF159672">
    <property type="entry name" value="CbiG N-terminal domain-like"/>
    <property type="match status" value="1"/>
</dbReference>
<dbReference type="InterPro" id="IPR036518">
    <property type="entry name" value="CobE/GbiG_C_sf"/>
</dbReference>